<reference evidence="1" key="1">
    <citation type="journal article" date="2023" name="Front. Mar. Sci.">
        <title>A new Merluccius polli reference genome to investigate the effects of global change in West African waters.</title>
        <authorList>
            <person name="Mateo J.L."/>
            <person name="Blanco-Fernandez C."/>
            <person name="Garcia-Vazquez E."/>
            <person name="Machado-Schiaffino G."/>
        </authorList>
    </citation>
    <scope>NUCLEOTIDE SEQUENCE</scope>
    <source>
        <strain evidence="1">C29</strain>
        <tissue evidence="1">Fin</tissue>
    </source>
</reference>
<evidence type="ECO:0000313" key="1">
    <source>
        <dbReference type="EMBL" id="KAK0144647.1"/>
    </source>
</evidence>
<dbReference type="AlphaFoldDB" id="A0AA47MRA2"/>
<evidence type="ECO:0000313" key="2">
    <source>
        <dbReference type="Proteomes" id="UP001174136"/>
    </source>
</evidence>
<dbReference type="InterPro" id="IPR005312">
    <property type="entry name" value="DUF1759"/>
</dbReference>
<dbReference type="PANTHER" id="PTHR47331">
    <property type="entry name" value="PHD-TYPE DOMAIN-CONTAINING PROTEIN"/>
    <property type="match status" value="1"/>
</dbReference>
<dbReference type="Proteomes" id="UP001174136">
    <property type="component" value="Unassembled WGS sequence"/>
</dbReference>
<name>A0AA47MRA2_MERPO</name>
<accession>A0AA47MRA2</accession>
<comment type="caution">
    <text evidence="1">The sequence shown here is derived from an EMBL/GenBank/DDBJ whole genome shotgun (WGS) entry which is preliminary data.</text>
</comment>
<dbReference type="Pfam" id="PF03564">
    <property type="entry name" value="DUF1759"/>
    <property type="match status" value="1"/>
</dbReference>
<gene>
    <name evidence="1" type="ORF">N1851_016989</name>
</gene>
<organism evidence="1 2">
    <name type="scientific">Merluccius polli</name>
    <name type="common">Benguela hake</name>
    <name type="synonym">Merluccius cadenati</name>
    <dbReference type="NCBI Taxonomy" id="89951"/>
    <lineage>
        <taxon>Eukaryota</taxon>
        <taxon>Metazoa</taxon>
        <taxon>Chordata</taxon>
        <taxon>Craniata</taxon>
        <taxon>Vertebrata</taxon>
        <taxon>Euteleostomi</taxon>
        <taxon>Actinopterygii</taxon>
        <taxon>Neopterygii</taxon>
        <taxon>Teleostei</taxon>
        <taxon>Neoteleostei</taxon>
        <taxon>Acanthomorphata</taxon>
        <taxon>Zeiogadaria</taxon>
        <taxon>Gadariae</taxon>
        <taxon>Gadiformes</taxon>
        <taxon>Gadoidei</taxon>
        <taxon>Merlucciidae</taxon>
        <taxon>Merluccius</taxon>
    </lineage>
</organism>
<dbReference type="PANTHER" id="PTHR47331:SF3">
    <property type="match status" value="1"/>
</dbReference>
<dbReference type="EMBL" id="JAOPHQ010003127">
    <property type="protein sequence ID" value="KAK0144647.1"/>
    <property type="molecule type" value="Genomic_DNA"/>
</dbReference>
<protein>
    <recommendedName>
        <fullName evidence="3">Peptidase aspartic putative domain-containing protein</fullName>
    </recommendedName>
</protein>
<proteinExistence type="predicted"/>
<evidence type="ECO:0008006" key="3">
    <source>
        <dbReference type="Google" id="ProtNLM"/>
    </source>
</evidence>
<keyword evidence="2" id="KW-1185">Reference proteome</keyword>
<sequence>MQMQNEITAALVQQQHIMSLPPRDIPTFEGDPLHYRAFIKAFEQGFEEKAGKVDSLYYLEQFTRGQPRELVRSCQHMAPERGYAVAKELLHKHFGNQYKIASAYMEKALPWQTIKSEDVETLQAYSLFLRGFCNVMEELQYMQELDMPVNIRAIVSKLPFRMREQWRTIAHDIMETTNQPACFIDLVMFIERHVRILSDPLFGEIQESSGVAGIKTVSGFKAQPRNKMKGNVVATTVTSMEVPEKTKGFASDPGKVERAECLCCARGHSLEDCKQFKGKKHKEKVLLLRGKGVCFACLCVGHMSREQPALELSETSHQPTSLKTCGHTEASQDRCVLSILPVKVKSAKGNRIIKTYGYLDPGSSATFCSEHLMQKLNVTGRKNNFHLSTMGQTTVVTAYSLTGLEVSNLDSNDFHVLPEVLTQTKMPVNVNNMVTSEELAKWPYLSKVNIPNIKANVDLLIGTNAHRILEPWEVINSRGNGPYAIKTVLGWVVNGPLNGNCGASEEELPLAMVNRISTIRETSKPSQWRHVGSKDNPADDASRGMKVSDFLNNHRWLGGPTFLWKREEDWPRTVLDVSVDSDDQEVKKEVTVNTISVCDVAYFSDWRRLKTAVAWILRLKVMLLAQSRKRKQMEASVANCLEKGSQGSSRRT</sequence>